<feature type="region of interest" description="Disordered" evidence="1">
    <location>
        <begin position="17"/>
        <end position="82"/>
    </location>
</feature>
<feature type="compositionally biased region" description="Polar residues" evidence="1">
    <location>
        <begin position="186"/>
        <end position="204"/>
    </location>
</feature>
<dbReference type="OrthoDB" id="3993678at2759"/>
<evidence type="ECO:0000256" key="1">
    <source>
        <dbReference type="SAM" id="MobiDB-lite"/>
    </source>
</evidence>
<feature type="region of interest" description="Disordered" evidence="1">
    <location>
        <begin position="115"/>
        <end position="222"/>
    </location>
</feature>
<sequence length="222" mass="24556">MIQELWGNPYLEARDPRAMSLQGNKNPYGPDPRAMSLQGRNPYQEMNNDPRARFMNGQPRPNLTQPRTNSLTNQPYQQGSPRAYSLTTNPYQQVNNPMARTPINNGELQAPNQHFIQSGANNSPKFGSQPSLVPNRNSGSGIPQSLQQKRQVPLQNGFQPPKPQNMANSFGGYNPSTPTIEEAPSLQDTESQYSEPPSATTTVASRKPPPVSGDFSHHYLAD</sequence>
<name>A0A1E3PCS7_WICAA</name>
<feature type="compositionally biased region" description="Polar residues" evidence="1">
    <location>
        <begin position="38"/>
        <end position="47"/>
    </location>
</feature>
<protein>
    <submittedName>
        <fullName evidence="2">Uncharacterized protein</fullName>
    </submittedName>
</protein>
<evidence type="ECO:0000313" key="3">
    <source>
        <dbReference type="Proteomes" id="UP000094112"/>
    </source>
</evidence>
<accession>A0A1E3PCS7</accession>
<feature type="non-terminal residue" evidence="2">
    <location>
        <position position="222"/>
    </location>
</feature>
<dbReference type="GeneID" id="30203932"/>
<dbReference type="EMBL" id="KV454208">
    <property type="protein sequence ID" value="ODQ63014.1"/>
    <property type="molecule type" value="Genomic_DNA"/>
</dbReference>
<keyword evidence="3" id="KW-1185">Reference proteome</keyword>
<proteinExistence type="predicted"/>
<reference evidence="2 3" key="1">
    <citation type="journal article" date="2016" name="Proc. Natl. Acad. Sci. U.S.A.">
        <title>Comparative genomics of biotechnologically important yeasts.</title>
        <authorList>
            <person name="Riley R."/>
            <person name="Haridas S."/>
            <person name="Wolfe K.H."/>
            <person name="Lopes M.R."/>
            <person name="Hittinger C.T."/>
            <person name="Goeker M."/>
            <person name="Salamov A.A."/>
            <person name="Wisecaver J.H."/>
            <person name="Long T.M."/>
            <person name="Calvey C.H."/>
            <person name="Aerts A.L."/>
            <person name="Barry K.W."/>
            <person name="Choi C."/>
            <person name="Clum A."/>
            <person name="Coughlan A.Y."/>
            <person name="Deshpande S."/>
            <person name="Douglass A.P."/>
            <person name="Hanson S.J."/>
            <person name="Klenk H.-P."/>
            <person name="LaButti K.M."/>
            <person name="Lapidus A."/>
            <person name="Lindquist E.A."/>
            <person name="Lipzen A.M."/>
            <person name="Meier-Kolthoff J.P."/>
            <person name="Ohm R.A."/>
            <person name="Otillar R.P."/>
            <person name="Pangilinan J.L."/>
            <person name="Peng Y."/>
            <person name="Rokas A."/>
            <person name="Rosa C.A."/>
            <person name="Scheuner C."/>
            <person name="Sibirny A.A."/>
            <person name="Slot J.C."/>
            <person name="Stielow J.B."/>
            <person name="Sun H."/>
            <person name="Kurtzman C.P."/>
            <person name="Blackwell M."/>
            <person name="Grigoriev I.V."/>
            <person name="Jeffries T.W."/>
        </authorList>
    </citation>
    <scope>NUCLEOTIDE SEQUENCE [LARGE SCALE GENOMIC DNA]</scope>
    <source>
        <strain evidence="3">ATCC 58044 / CBS 1984 / NCYC 433 / NRRL Y-366-8</strain>
    </source>
</reference>
<gene>
    <name evidence="2" type="ORF">WICANDRAFT_99295</name>
</gene>
<organism evidence="2 3">
    <name type="scientific">Wickerhamomyces anomalus (strain ATCC 58044 / CBS 1984 / NCYC 433 / NRRL Y-366-8)</name>
    <name type="common">Yeast</name>
    <name type="synonym">Hansenula anomala</name>
    <dbReference type="NCBI Taxonomy" id="683960"/>
    <lineage>
        <taxon>Eukaryota</taxon>
        <taxon>Fungi</taxon>
        <taxon>Dikarya</taxon>
        <taxon>Ascomycota</taxon>
        <taxon>Saccharomycotina</taxon>
        <taxon>Saccharomycetes</taxon>
        <taxon>Phaffomycetales</taxon>
        <taxon>Wickerhamomycetaceae</taxon>
        <taxon>Wickerhamomyces</taxon>
    </lineage>
</organism>
<dbReference type="Proteomes" id="UP000094112">
    <property type="component" value="Unassembled WGS sequence"/>
</dbReference>
<feature type="compositionally biased region" description="Polar residues" evidence="1">
    <location>
        <begin position="59"/>
        <end position="82"/>
    </location>
</feature>
<dbReference type="RefSeq" id="XP_019042221.1">
    <property type="nucleotide sequence ID" value="XM_019186686.1"/>
</dbReference>
<evidence type="ECO:0000313" key="2">
    <source>
        <dbReference type="EMBL" id="ODQ63014.1"/>
    </source>
</evidence>
<feature type="compositionally biased region" description="Polar residues" evidence="1">
    <location>
        <begin position="115"/>
        <end position="158"/>
    </location>
</feature>
<dbReference type="AlphaFoldDB" id="A0A1E3PCS7"/>